<evidence type="ECO:0000256" key="1">
    <source>
        <dbReference type="SAM" id="MobiDB-lite"/>
    </source>
</evidence>
<dbReference type="EMBL" id="BONV01000017">
    <property type="protein sequence ID" value="GIG80948.1"/>
    <property type="molecule type" value="Genomic_DNA"/>
</dbReference>
<feature type="region of interest" description="Disordered" evidence="1">
    <location>
        <begin position="179"/>
        <end position="215"/>
    </location>
</feature>
<accession>A0A8J3PTV3</accession>
<organism evidence="2 3">
    <name type="scientific">Planotetraspora kaengkrachanensis</name>
    <dbReference type="NCBI Taxonomy" id="575193"/>
    <lineage>
        <taxon>Bacteria</taxon>
        <taxon>Bacillati</taxon>
        <taxon>Actinomycetota</taxon>
        <taxon>Actinomycetes</taxon>
        <taxon>Streptosporangiales</taxon>
        <taxon>Streptosporangiaceae</taxon>
        <taxon>Planotetraspora</taxon>
    </lineage>
</organism>
<reference evidence="2 3" key="1">
    <citation type="submission" date="2021-01" db="EMBL/GenBank/DDBJ databases">
        <title>Whole genome shotgun sequence of Planotetraspora kaengkrachanensis NBRC 104272.</title>
        <authorList>
            <person name="Komaki H."/>
            <person name="Tamura T."/>
        </authorList>
    </citation>
    <scope>NUCLEOTIDE SEQUENCE [LARGE SCALE GENOMIC DNA]</scope>
    <source>
        <strain evidence="2 3">NBRC 104272</strain>
    </source>
</reference>
<dbReference type="Proteomes" id="UP000630097">
    <property type="component" value="Unassembled WGS sequence"/>
</dbReference>
<evidence type="ECO:0000313" key="3">
    <source>
        <dbReference type="Proteomes" id="UP000630097"/>
    </source>
</evidence>
<sequence>MSRPPFVPDSGSEYTQSARSLTVCDTGLAGWGARNLRVLVVTSRRRAGAEHSGPESMMNSELPEDHQRRTLRERLEVIQVRTEKASSWRDAAEPLRSLINREGYVPISARLAGEDLEFLSEARDELLNFAELGIRLLDLHQPRDAGGITSDANNPILRCRSCMWRWPCPTFRAMAEAFSFREPGGRGPGRDSPADTEPEAGAEFDAGGDAGGDSG</sequence>
<dbReference type="AlphaFoldDB" id="A0A8J3PTV3"/>
<comment type="caution">
    <text evidence="2">The sequence shown here is derived from an EMBL/GenBank/DDBJ whole genome shotgun (WGS) entry which is preliminary data.</text>
</comment>
<keyword evidence="3" id="KW-1185">Reference proteome</keyword>
<proteinExistence type="predicted"/>
<evidence type="ECO:0000313" key="2">
    <source>
        <dbReference type="EMBL" id="GIG80948.1"/>
    </source>
</evidence>
<protein>
    <submittedName>
        <fullName evidence="2">Uncharacterized protein</fullName>
    </submittedName>
</protein>
<feature type="region of interest" description="Disordered" evidence="1">
    <location>
        <begin position="45"/>
        <end position="66"/>
    </location>
</feature>
<name>A0A8J3PTV3_9ACTN</name>
<gene>
    <name evidence="2" type="ORF">Pka01_40750</name>
</gene>